<dbReference type="GO" id="GO:0046872">
    <property type="term" value="F:metal ion binding"/>
    <property type="evidence" value="ECO:0007669"/>
    <property type="project" value="UniProtKB-KW"/>
</dbReference>
<keyword evidence="4" id="KW-0597">Phosphoprotein</keyword>
<dbReference type="EC" id="2.5.1.60" evidence="3 13"/>
<dbReference type="KEGG" id="pcad:102978080"/>
<dbReference type="PANTHER" id="PTHR11774:SF11">
    <property type="entry name" value="GERANYLGERANYL TRANSFERASE TYPE-2 SUBUNIT BETA"/>
    <property type="match status" value="1"/>
</dbReference>
<keyword evidence="7 13" id="KW-0479">Metal-binding</keyword>
<evidence type="ECO:0000256" key="12">
    <source>
        <dbReference type="ARBA" id="ARBA00069127"/>
    </source>
</evidence>
<feature type="non-terminal residue" evidence="16">
    <location>
        <position position="397"/>
    </location>
</feature>
<organism evidence="15 16">
    <name type="scientific">Physeter macrocephalus</name>
    <name type="common">Sperm whale</name>
    <name type="synonym">Physeter catodon</name>
    <dbReference type="NCBI Taxonomy" id="9755"/>
    <lineage>
        <taxon>Eukaryota</taxon>
        <taxon>Metazoa</taxon>
        <taxon>Chordata</taxon>
        <taxon>Craniata</taxon>
        <taxon>Vertebrata</taxon>
        <taxon>Euteleostomi</taxon>
        <taxon>Mammalia</taxon>
        <taxon>Eutheria</taxon>
        <taxon>Laurasiatheria</taxon>
        <taxon>Artiodactyla</taxon>
        <taxon>Whippomorpha</taxon>
        <taxon>Cetacea</taxon>
        <taxon>Odontoceti</taxon>
        <taxon>Physeteridae</taxon>
        <taxon>Physeter</taxon>
    </lineage>
</organism>
<dbReference type="InterPro" id="IPR001330">
    <property type="entry name" value="Prenyltrans"/>
</dbReference>
<evidence type="ECO:0000256" key="10">
    <source>
        <dbReference type="ARBA" id="ARBA00047658"/>
    </source>
</evidence>
<dbReference type="InterPro" id="IPR026873">
    <property type="entry name" value="Ptb1"/>
</dbReference>
<feature type="domain" description="Prenyltransferase alpha-alpha toroid" evidence="14">
    <location>
        <begin position="150"/>
        <end position="396"/>
    </location>
</feature>
<evidence type="ECO:0000256" key="5">
    <source>
        <dbReference type="ARBA" id="ARBA00022602"/>
    </source>
</evidence>
<accession>A0A2Y9SIX4</accession>
<evidence type="ECO:0000256" key="2">
    <source>
        <dbReference type="ARBA" id="ARBA00010497"/>
    </source>
</evidence>
<reference evidence="16" key="1">
    <citation type="submission" date="2025-08" db="UniProtKB">
        <authorList>
            <consortium name="RefSeq"/>
        </authorList>
    </citation>
    <scope>IDENTIFICATION</scope>
    <source>
        <tissue evidence="16">Muscle</tissue>
    </source>
</reference>
<dbReference type="FunCoup" id="A0A2Y9SIX4">
    <property type="interactions" value="1570"/>
</dbReference>
<evidence type="ECO:0000256" key="13">
    <source>
        <dbReference type="RuleBase" id="RU365076"/>
    </source>
</evidence>
<dbReference type="InterPro" id="IPR045089">
    <property type="entry name" value="PGGT1B-like"/>
</dbReference>
<keyword evidence="8" id="KW-0677">Repeat</keyword>
<evidence type="ECO:0000256" key="7">
    <source>
        <dbReference type="ARBA" id="ARBA00022723"/>
    </source>
</evidence>
<evidence type="ECO:0000256" key="6">
    <source>
        <dbReference type="ARBA" id="ARBA00022679"/>
    </source>
</evidence>
<gene>
    <name evidence="16" type="primary">LOC102978080</name>
</gene>
<evidence type="ECO:0000256" key="8">
    <source>
        <dbReference type="ARBA" id="ARBA00022737"/>
    </source>
</evidence>
<protein>
    <recommendedName>
        <fullName evidence="12 13">Geranylgeranyl transferase type-2 subunit beta</fullName>
        <ecNumber evidence="3 13">2.5.1.60</ecNumber>
    </recommendedName>
</protein>
<keyword evidence="9 13" id="KW-0862">Zinc</keyword>
<keyword evidence="6 13" id="KW-0808">Transferase</keyword>
<evidence type="ECO:0000256" key="3">
    <source>
        <dbReference type="ARBA" id="ARBA00012656"/>
    </source>
</evidence>
<dbReference type="CDD" id="cd02894">
    <property type="entry name" value="GGTase-II"/>
    <property type="match status" value="1"/>
</dbReference>
<dbReference type="PANTHER" id="PTHR11774">
    <property type="entry name" value="GERANYLGERANYL TRANSFERASE TYPE BETA SUBUNIT"/>
    <property type="match status" value="1"/>
</dbReference>
<dbReference type="SUPFAM" id="SSF48239">
    <property type="entry name" value="Terpenoid cyclases/Protein prenyltransferases"/>
    <property type="match status" value="1"/>
</dbReference>
<comment type="similarity">
    <text evidence="2 13">Belongs to the protein prenyltransferase subunit beta family.</text>
</comment>
<dbReference type="InterPro" id="IPR008930">
    <property type="entry name" value="Terpenoid_cyclase/PrenylTrfase"/>
</dbReference>
<dbReference type="AlphaFoldDB" id="A0A2Y9SIX4"/>
<evidence type="ECO:0000256" key="1">
    <source>
        <dbReference type="ARBA" id="ARBA00002902"/>
    </source>
</evidence>
<name>A0A2Y9SIX4_PHYMC</name>
<comment type="catalytic activity">
    <reaction evidence="10 13">
        <text>geranylgeranyl diphosphate + L-cysteinyl-[protein] = S-geranylgeranyl-L-cysteinyl-[protein] + diphosphate</text>
        <dbReference type="Rhea" id="RHEA:21240"/>
        <dbReference type="Rhea" id="RHEA-COMP:10131"/>
        <dbReference type="Rhea" id="RHEA-COMP:11537"/>
        <dbReference type="ChEBI" id="CHEBI:29950"/>
        <dbReference type="ChEBI" id="CHEBI:33019"/>
        <dbReference type="ChEBI" id="CHEBI:57533"/>
        <dbReference type="ChEBI" id="CHEBI:86021"/>
        <dbReference type="EC" id="2.5.1.60"/>
    </reaction>
</comment>
<keyword evidence="5 13" id="KW-0637">Prenyltransferase</keyword>
<evidence type="ECO:0000256" key="4">
    <source>
        <dbReference type="ARBA" id="ARBA00022553"/>
    </source>
</evidence>
<evidence type="ECO:0000313" key="16">
    <source>
        <dbReference type="RefSeq" id="XP_023975714.2"/>
    </source>
</evidence>
<sequence>MRISTELQGEIMKSIITIEPTFSQLPITHVCHCVRNPSPNRYGMQGCVVPLFSNGCSKMLKYDSPKESTTENSCVNTPIKTQALEGFLRTQRQGEVLLSVFCRSRGCTRGQTSSYPTGLRVQGPVFLISQTSRGTPQKDVIIKSDAPDTLLVEKHADYIASYGSKKDDYEYCMSEYLRMSGIYWGLTVMDLMGQLHRMNREEILTFIKSCQHECGGISASIGHDPHLLYTLSAVQILTLYDSINVIDVNKVVEYVQSLQKEDGSFAGDIWGEIDTRFSFCAVATLALLGKLDAINVEKAIEFVLSCMNFDGGFGCRPGSESHAGQIYCCTGFLAITSQLHRVNSDLLGWWLCERQLPSGGLNGRPEKLPDVCYSWWVLASLKIIGRLHWIDREKLRS</sequence>
<dbReference type="Pfam" id="PF00432">
    <property type="entry name" value="Prenyltrans"/>
    <property type="match status" value="1"/>
</dbReference>
<dbReference type="InParanoid" id="A0A2Y9SIX4"/>
<evidence type="ECO:0000256" key="11">
    <source>
        <dbReference type="ARBA" id="ARBA00062019"/>
    </source>
</evidence>
<keyword evidence="15" id="KW-1185">Reference proteome</keyword>
<dbReference type="GO" id="GO:0005968">
    <property type="term" value="C:Rab-protein geranylgeranyltransferase complex"/>
    <property type="evidence" value="ECO:0007669"/>
    <property type="project" value="UniProtKB-UniRule"/>
</dbReference>
<dbReference type="OrthoDB" id="5428259at2759"/>
<proteinExistence type="inferred from homology"/>
<dbReference type="FunFam" id="1.50.10.20:FF:000004">
    <property type="entry name" value="Geranylgeranyl transferase type-2 subunit beta"/>
    <property type="match status" value="1"/>
</dbReference>
<comment type="function">
    <text evidence="13">Catalyzes the transfer of a geranylgeranyl moiety from geranylgeranyl diphosphate to both cysteines of proteins with the C-terminal sequence -XXCC, -XCXC and -CCXX.</text>
</comment>
<dbReference type="GeneID" id="102978080"/>
<dbReference type="STRING" id="9755.ENSPCTP00005026014"/>
<evidence type="ECO:0000259" key="14">
    <source>
        <dbReference type="Pfam" id="PF00432"/>
    </source>
</evidence>
<dbReference type="GO" id="GO:0004663">
    <property type="term" value="F:Rab geranylgeranyltransferase activity"/>
    <property type="evidence" value="ECO:0007669"/>
    <property type="project" value="UniProtKB-UniRule"/>
</dbReference>
<comment type="function">
    <text evidence="1">Catalyzes the transfer of a geranylgeranyl moiety from geranylgeranyl diphosphate to both cysteines of Rab proteins with the C-terminal sequence -XXCC, -XCXC and -CCXX, such as RAB1A, RAB3A, RAB5A and RAB7A.</text>
</comment>
<comment type="subunit">
    <text evidence="11">Heterotrimer composed of RABGGTA, RABGGTB and CHM; within this trimer, RABGGTA and RABGGTB form the catalytic component B, while CHM (component A) mediates peptide substrate binding. The Rab GGTase dimer (RGGT) interacts with CHM (component A) prior to Rab protein binding; the association is stabilized by geranylgeranyl pyrophosphate (GGpp). The CHM:RGGT:Rab complex is destabilized by GGpp. Interaction of RABGGTB with prenylated PTP4A2 precludes its association with RABGGTA and inhibits enzyme activity. Interacts with CHODL. Interacts with non-phosphorylated form of RAB8A; phosphorylation of RAB8A at 'Thr-72' disrupts this interaction.</text>
</comment>
<evidence type="ECO:0000313" key="15">
    <source>
        <dbReference type="Proteomes" id="UP000248484"/>
    </source>
</evidence>
<dbReference type="Gene3D" id="1.50.10.20">
    <property type="match status" value="1"/>
</dbReference>
<dbReference type="RefSeq" id="XP_023975714.2">
    <property type="nucleotide sequence ID" value="XM_024119946.2"/>
</dbReference>
<comment type="cofactor">
    <cofactor evidence="13">
        <name>Zn(2+)</name>
        <dbReference type="ChEBI" id="CHEBI:29105"/>
    </cofactor>
    <text evidence="13">Binds 1 zinc ion per subunit.</text>
</comment>
<dbReference type="Proteomes" id="UP000248484">
    <property type="component" value="Chromosome 4"/>
</dbReference>
<evidence type="ECO:0000256" key="9">
    <source>
        <dbReference type="ARBA" id="ARBA00022833"/>
    </source>
</evidence>